<dbReference type="EMBL" id="SOSA01000652">
    <property type="protein sequence ID" value="THC89451.1"/>
    <property type="molecule type" value="Genomic_DNA"/>
</dbReference>
<keyword evidence="2" id="KW-1185">Reference proteome</keyword>
<name>A0A4S3J938_9EURO</name>
<protein>
    <submittedName>
        <fullName evidence="1">Uncharacterized protein</fullName>
    </submittedName>
</protein>
<proteinExistence type="predicted"/>
<evidence type="ECO:0000313" key="2">
    <source>
        <dbReference type="Proteomes" id="UP000308092"/>
    </source>
</evidence>
<dbReference type="AlphaFoldDB" id="A0A4S3J938"/>
<gene>
    <name evidence="1" type="ORF">EYZ11_011106</name>
</gene>
<dbReference type="Proteomes" id="UP000308092">
    <property type="component" value="Unassembled WGS sequence"/>
</dbReference>
<dbReference type="VEuPathDB" id="FungiDB:EYZ11_011106"/>
<evidence type="ECO:0000313" key="1">
    <source>
        <dbReference type="EMBL" id="THC89451.1"/>
    </source>
</evidence>
<sequence>MARTRYTVGKLSSFVPLTFFMILPKTLLVRDEITAPTGSYGDFDLDDCNPEIMDEEFPLNFKHRMVVEKVLFEGFSLAEHIFIHLGCNRRFSASWAKAARERVRF</sequence>
<comment type="caution">
    <text evidence="1">The sequence shown here is derived from an EMBL/GenBank/DDBJ whole genome shotgun (WGS) entry which is preliminary data.</text>
</comment>
<reference evidence="1 2" key="1">
    <citation type="submission" date="2019-03" db="EMBL/GenBank/DDBJ databases">
        <title>The genome sequence of a newly discovered highly antifungal drug resistant Aspergillus species, Aspergillus tanneri NIH 1004.</title>
        <authorList>
            <person name="Mounaud S."/>
            <person name="Singh I."/>
            <person name="Joardar V."/>
            <person name="Pakala S."/>
            <person name="Pakala S."/>
            <person name="Venepally P."/>
            <person name="Hoover J."/>
            <person name="Nierman W."/>
            <person name="Chung J."/>
            <person name="Losada L."/>
        </authorList>
    </citation>
    <scope>NUCLEOTIDE SEQUENCE [LARGE SCALE GENOMIC DNA]</scope>
    <source>
        <strain evidence="1 2">NIH1004</strain>
    </source>
</reference>
<organism evidence="1 2">
    <name type="scientific">Aspergillus tanneri</name>
    <dbReference type="NCBI Taxonomy" id="1220188"/>
    <lineage>
        <taxon>Eukaryota</taxon>
        <taxon>Fungi</taxon>
        <taxon>Dikarya</taxon>
        <taxon>Ascomycota</taxon>
        <taxon>Pezizomycotina</taxon>
        <taxon>Eurotiomycetes</taxon>
        <taxon>Eurotiomycetidae</taxon>
        <taxon>Eurotiales</taxon>
        <taxon>Aspergillaceae</taxon>
        <taxon>Aspergillus</taxon>
        <taxon>Aspergillus subgen. Circumdati</taxon>
    </lineage>
</organism>
<accession>A0A4S3J938</accession>